<comment type="caution">
    <text evidence="2">The sequence shown here is derived from an EMBL/GenBank/DDBJ whole genome shotgun (WGS) entry which is preliminary data.</text>
</comment>
<organism evidence="2 3">
    <name type="scientific">Tetrapyrgos nigripes</name>
    <dbReference type="NCBI Taxonomy" id="182062"/>
    <lineage>
        <taxon>Eukaryota</taxon>
        <taxon>Fungi</taxon>
        <taxon>Dikarya</taxon>
        <taxon>Basidiomycota</taxon>
        <taxon>Agaricomycotina</taxon>
        <taxon>Agaricomycetes</taxon>
        <taxon>Agaricomycetidae</taxon>
        <taxon>Agaricales</taxon>
        <taxon>Marasmiineae</taxon>
        <taxon>Marasmiaceae</taxon>
        <taxon>Tetrapyrgos</taxon>
    </lineage>
</organism>
<dbReference type="Proteomes" id="UP000559256">
    <property type="component" value="Unassembled WGS sequence"/>
</dbReference>
<dbReference type="PANTHER" id="PTHR34605">
    <property type="entry name" value="PHAGE_INTEGRASE DOMAIN-CONTAINING PROTEIN"/>
    <property type="match status" value="1"/>
</dbReference>
<dbReference type="PANTHER" id="PTHR34605:SF3">
    <property type="entry name" value="P CELL-TYPE AGGLUTINATION PROTEIN MAP4-LIKE-RELATED"/>
    <property type="match status" value="1"/>
</dbReference>
<dbReference type="AlphaFoldDB" id="A0A8H5D2B8"/>
<protein>
    <recommendedName>
        <fullName evidence="4">Tyr recombinase domain-containing protein</fullName>
    </recommendedName>
</protein>
<dbReference type="SUPFAM" id="SSF56349">
    <property type="entry name" value="DNA breaking-rejoining enzymes"/>
    <property type="match status" value="1"/>
</dbReference>
<dbReference type="EMBL" id="JAACJM010000070">
    <property type="protein sequence ID" value="KAF5351436.1"/>
    <property type="molecule type" value="Genomic_DNA"/>
</dbReference>
<dbReference type="Gene3D" id="1.10.443.10">
    <property type="entry name" value="Intergrase catalytic core"/>
    <property type="match status" value="1"/>
</dbReference>
<dbReference type="OrthoDB" id="2678913at2759"/>
<dbReference type="InterPro" id="IPR052925">
    <property type="entry name" value="Phage_Integrase-like_Recomb"/>
</dbReference>
<dbReference type="InterPro" id="IPR013762">
    <property type="entry name" value="Integrase-like_cat_sf"/>
</dbReference>
<evidence type="ECO:0000313" key="2">
    <source>
        <dbReference type="EMBL" id="KAF5351436.1"/>
    </source>
</evidence>
<dbReference type="InterPro" id="IPR011010">
    <property type="entry name" value="DNA_brk_join_enz"/>
</dbReference>
<dbReference type="GO" id="GO:0015074">
    <property type="term" value="P:DNA integration"/>
    <property type="evidence" value="ECO:0007669"/>
    <property type="project" value="InterPro"/>
</dbReference>
<evidence type="ECO:0008006" key="4">
    <source>
        <dbReference type="Google" id="ProtNLM"/>
    </source>
</evidence>
<keyword evidence="1" id="KW-0233">DNA recombination</keyword>
<dbReference type="GO" id="GO:0006310">
    <property type="term" value="P:DNA recombination"/>
    <property type="evidence" value="ECO:0007669"/>
    <property type="project" value="UniProtKB-KW"/>
</dbReference>
<reference evidence="2 3" key="1">
    <citation type="journal article" date="2020" name="ISME J.">
        <title>Uncovering the hidden diversity of litter-decomposition mechanisms in mushroom-forming fungi.</title>
        <authorList>
            <person name="Floudas D."/>
            <person name="Bentzer J."/>
            <person name="Ahren D."/>
            <person name="Johansson T."/>
            <person name="Persson P."/>
            <person name="Tunlid A."/>
        </authorList>
    </citation>
    <scope>NUCLEOTIDE SEQUENCE [LARGE SCALE GENOMIC DNA]</scope>
    <source>
        <strain evidence="2 3">CBS 291.85</strain>
    </source>
</reference>
<gene>
    <name evidence="2" type="ORF">D9758_013497</name>
</gene>
<accession>A0A8H5D2B8</accession>
<evidence type="ECO:0000256" key="1">
    <source>
        <dbReference type="ARBA" id="ARBA00023172"/>
    </source>
</evidence>
<dbReference type="GO" id="GO:0003677">
    <property type="term" value="F:DNA binding"/>
    <property type="evidence" value="ECO:0007669"/>
    <property type="project" value="InterPro"/>
</dbReference>
<proteinExistence type="predicted"/>
<keyword evidence="3" id="KW-1185">Reference proteome</keyword>
<name>A0A8H5D2B8_9AGAR</name>
<sequence length="212" mass="24226">MGTIKRHLDLSVPLDTSIWFCVNTLFWGTGRTGECTVKNLNAFDPTIHAKRSDLSEVEDCNGLKQTDVFIPRTKCLVHGKHLYFARQNGDADPEQAKQIHFSVNDPPPTAHLFAYRHGNGHQPLTRSIFQDRLKKVFKDAKLSPLLLHGLHIGGTLEYLLRGLPLEVVRVKGRWTSDAFLLYLRKHVQVMAPYMQAHPHLHRDVLRIVMPRV</sequence>
<evidence type="ECO:0000313" key="3">
    <source>
        <dbReference type="Proteomes" id="UP000559256"/>
    </source>
</evidence>